<feature type="transmembrane region" description="Helical" evidence="13">
    <location>
        <begin position="172"/>
        <end position="196"/>
    </location>
</feature>
<feature type="domain" description="RING-type" evidence="15">
    <location>
        <begin position="293"/>
        <end position="331"/>
    </location>
</feature>
<evidence type="ECO:0000256" key="13">
    <source>
        <dbReference type="SAM" id="Phobius"/>
    </source>
</evidence>
<keyword evidence="3" id="KW-0808">Transferase</keyword>
<dbReference type="SMART" id="SM00184">
    <property type="entry name" value="RING"/>
    <property type="match status" value="1"/>
</dbReference>
<comment type="subcellular location">
    <subcellularLocation>
        <location evidence="1">Membrane</location>
        <topology evidence="1">Multi-pass membrane protein</topology>
    </subcellularLocation>
</comment>
<evidence type="ECO:0000259" key="15">
    <source>
        <dbReference type="PROSITE" id="PS50089"/>
    </source>
</evidence>
<dbReference type="GO" id="GO:0016020">
    <property type="term" value="C:membrane"/>
    <property type="evidence" value="ECO:0007669"/>
    <property type="project" value="UniProtKB-SubCell"/>
</dbReference>
<keyword evidence="5" id="KW-0479">Metal-binding</keyword>
<dbReference type="SUPFAM" id="SSF57850">
    <property type="entry name" value="RING/U-box"/>
    <property type="match status" value="1"/>
</dbReference>
<dbReference type="GO" id="GO:0006511">
    <property type="term" value="P:ubiquitin-dependent protein catabolic process"/>
    <property type="evidence" value="ECO:0007669"/>
    <property type="project" value="TreeGrafter"/>
</dbReference>
<dbReference type="GO" id="GO:0016567">
    <property type="term" value="P:protein ubiquitination"/>
    <property type="evidence" value="ECO:0007669"/>
    <property type="project" value="TreeGrafter"/>
</dbReference>
<feature type="transmembrane region" description="Helical" evidence="13">
    <location>
        <begin position="141"/>
        <end position="166"/>
    </location>
</feature>
<protein>
    <recommendedName>
        <fullName evidence="19">RING-type E3 ubiquitin transferase</fullName>
    </recommendedName>
</protein>
<feature type="signal peptide" evidence="14">
    <location>
        <begin position="1"/>
        <end position="21"/>
    </location>
</feature>
<comment type="pathway">
    <text evidence="2">Protein modification; protein ubiquitination.</text>
</comment>
<evidence type="ECO:0000256" key="1">
    <source>
        <dbReference type="ARBA" id="ARBA00004141"/>
    </source>
</evidence>
<evidence type="ECO:0000256" key="8">
    <source>
        <dbReference type="ARBA" id="ARBA00022833"/>
    </source>
</evidence>
<evidence type="ECO:0000256" key="6">
    <source>
        <dbReference type="ARBA" id="ARBA00022771"/>
    </source>
</evidence>
<dbReference type="Pfam" id="PF25563">
    <property type="entry name" value="TPR_SYVN1_N"/>
    <property type="match status" value="1"/>
</dbReference>
<feature type="region of interest" description="Disordered" evidence="12">
    <location>
        <begin position="344"/>
        <end position="392"/>
    </location>
</feature>
<evidence type="ECO:0008006" key="19">
    <source>
        <dbReference type="Google" id="ProtNLM"/>
    </source>
</evidence>
<dbReference type="GO" id="GO:0008270">
    <property type="term" value="F:zinc ion binding"/>
    <property type="evidence" value="ECO:0007669"/>
    <property type="project" value="UniProtKB-KW"/>
</dbReference>
<dbReference type="Proteomes" id="UP001515480">
    <property type="component" value="Unassembled WGS sequence"/>
</dbReference>
<dbReference type="InterPro" id="IPR013083">
    <property type="entry name" value="Znf_RING/FYVE/PHD"/>
</dbReference>
<keyword evidence="14" id="KW-0732">Signal</keyword>
<feature type="compositionally biased region" description="Basic and acidic residues" evidence="12">
    <location>
        <begin position="358"/>
        <end position="373"/>
    </location>
</feature>
<keyword evidence="6 11" id="KW-0863">Zinc-finger</keyword>
<dbReference type="CDD" id="cd14279">
    <property type="entry name" value="CUE"/>
    <property type="match status" value="1"/>
</dbReference>
<feature type="domain" description="CUE" evidence="16">
    <location>
        <begin position="434"/>
        <end position="476"/>
    </location>
</feature>
<evidence type="ECO:0000256" key="2">
    <source>
        <dbReference type="ARBA" id="ARBA00004906"/>
    </source>
</evidence>
<evidence type="ECO:0000256" key="12">
    <source>
        <dbReference type="SAM" id="MobiDB-lite"/>
    </source>
</evidence>
<evidence type="ECO:0000256" key="11">
    <source>
        <dbReference type="PROSITE-ProRule" id="PRU00175"/>
    </source>
</evidence>
<dbReference type="PROSITE" id="PS50089">
    <property type="entry name" value="ZF_RING_2"/>
    <property type="match status" value="1"/>
</dbReference>
<reference evidence="17 18" key="1">
    <citation type="journal article" date="2024" name="Science">
        <title>Giant polyketide synthase enzymes in the biosynthesis of giant marine polyether toxins.</title>
        <authorList>
            <person name="Fallon T.R."/>
            <person name="Shende V.V."/>
            <person name="Wierzbicki I.H."/>
            <person name="Pendleton A.L."/>
            <person name="Watervoot N.F."/>
            <person name="Auber R.P."/>
            <person name="Gonzalez D.J."/>
            <person name="Wisecaver J.H."/>
            <person name="Moore B.S."/>
        </authorList>
    </citation>
    <scope>NUCLEOTIDE SEQUENCE [LARGE SCALE GENOMIC DNA]</scope>
    <source>
        <strain evidence="17 18">12B1</strain>
    </source>
</reference>
<dbReference type="GO" id="GO:0005829">
    <property type="term" value="C:cytosol"/>
    <property type="evidence" value="ECO:0007669"/>
    <property type="project" value="TreeGrafter"/>
</dbReference>
<feature type="transmembrane region" description="Helical" evidence="13">
    <location>
        <begin position="101"/>
        <end position="120"/>
    </location>
</feature>
<evidence type="ECO:0000256" key="9">
    <source>
        <dbReference type="ARBA" id="ARBA00022989"/>
    </source>
</evidence>
<dbReference type="PROSITE" id="PS51140">
    <property type="entry name" value="CUE"/>
    <property type="match status" value="1"/>
</dbReference>
<evidence type="ECO:0000256" key="10">
    <source>
        <dbReference type="ARBA" id="ARBA00023136"/>
    </source>
</evidence>
<dbReference type="Gene3D" id="3.30.40.10">
    <property type="entry name" value="Zinc/RING finger domain, C3HC4 (zinc finger)"/>
    <property type="match status" value="1"/>
</dbReference>
<evidence type="ECO:0000259" key="16">
    <source>
        <dbReference type="PROSITE" id="PS51140"/>
    </source>
</evidence>
<evidence type="ECO:0000256" key="3">
    <source>
        <dbReference type="ARBA" id="ARBA00022679"/>
    </source>
</evidence>
<gene>
    <name evidence="17" type="ORF">AB1Y20_012120</name>
</gene>
<keyword evidence="7" id="KW-0833">Ubl conjugation pathway</keyword>
<feature type="compositionally biased region" description="Acidic residues" evidence="12">
    <location>
        <begin position="375"/>
        <end position="391"/>
    </location>
</feature>
<evidence type="ECO:0000256" key="5">
    <source>
        <dbReference type="ARBA" id="ARBA00022723"/>
    </source>
</evidence>
<dbReference type="GO" id="GO:0043130">
    <property type="term" value="F:ubiquitin binding"/>
    <property type="evidence" value="ECO:0007669"/>
    <property type="project" value="InterPro"/>
</dbReference>
<keyword evidence="9 13" id="KW-1133">Transmembrane helix</keyword>
<evidence type="ECO:0000313" key="17">
    <source>
        <dbReference type="EMBL" id="KAL1503646.1"/>
    </source>
</evidence>
<dbReference type="InterPro" id="IPR001841">
    <property type="entry name" value="Znf_RING"/>
</dbReference>
<evidence type="ECO:0000256" key="7">
    <source>
        <dbReference type="ARBA" id="ARBA00022786"/>
    </source>
</evidence>
<accession>A0AB34IMM7</accession>
<feature type="transmembrane region" description="Helical" evidence="13">
    <location>
        <begin position="37"/>
        <end position="59"/>
    </location>
</feature>
<evidence type="ECO:0000256" key="14">
    <source>
        <dbReference type="SAM" id="SignalP"/>
    </source>
</evidence>
<evidence type="ECO:0000256" key="4">
    <source>
        <dbReference type="ARBA" id="ARBA00022692"/>
    </source>
</evidence>
<comment type="caution">
    <text evidence="17">The sequence shown here is derived from an EMBL/GenBank/DDBJ whole genome shotgun (WGS) entry which is preliminary data.</text>
</comment>
<feature type="chain" id="PRO_5044222734" description="RING-type E3 ubiquitin transferase" evidence="14">
    <location>
        <begin position="22"/>
        <end position="477"/>
    </location>
</feature>
<organism evidence="17 18">
    <name type="scientific">Prymnesium parvum</name>
    <name type="common">Toxic golden alga</name>
    <dbReference type="NCBI Taxonomy" id="97485"/>
    <lineage>
        <taxon>Eukaryota</taxon>
        <taxon>Haptista</taxon>
        <taxon>Haptophyta</taxon>
        <taxon>Prymnesiophyceae</taxon>
        <taxon>Prymnesiales</taxon>
        <taxon>Prymnesiaceae</taxon>
        <taxon>Prymnesium</taxon>
    </lineage>
</organism>
<keyword evidence="18" id="KW-1185">Reference proteome</keyword>
<dbReference type="Pfam" id="PF02845">
    <property type="entry name" value="CUE"/>
    <property type="match status" value="1"/>
</dbReference>
<dbReference type="GO" id="GO:0061630">
    <property type="term" value="F:ubiquitin protein ligase activity"/>
    <property type="evidence" value="ECO:0007669"/>
    <property type="project" value="TreeGrafter"/>
</dbReference>
<keyword evidence="10 13" id="KW-0472">Membrane</keyword>
<evidence type="ECO:0000313" key="18">
    <source>
        <dbReference type="Proteomes" id="UP001515480"/>
    </source>
</evidence>
<dbReference type="PANTHER" id="PTHR15067">
    <property type="entry name" value="E3 UBIQUITIN-PROTEIN LIGASE RNF8"/>
    <property type="match status" value="1"/>
</dbReference>
<dbReference type="InterPro" id="IPR003892">
    <property type="entry name" value="CUE"/>
</dbReference>
<dbReference type="InterPro" id="IPR057992">
    <property type="entry name" value="TPR_SYVN1_N"/>
</dbReference>
<keyword evidence="8" id="KW-0862">Zinc</keyword>
<name>A0AB34IMM7_PRYPA</name>
<keyword evidence="4 13" id="KW-0812">Transmembrane</keyword>
<dbReference type="AlphaFoldDB" id="A0AB34IMM7"/>
<dbReference type="Pfam" id="PF13639">
    <property type="entry name" value="zf-RING_2"/>
    <property type="match status" value="1"/>
</dbReference>
<dbReference type="PANTHER" id="PTHR15067:SF4">
    <property type="entry name" value="E3 UBIQUITIN-PROTEIN LIGASE RNF8"/>
    <property type="match status" value="1"/>
</dbReference>
<proteinExistence type="predicted"/>
<dbReference type="GO" id="GO:0000151">
    <property type="term" value="C:ubiquitin ligase complex"/>
    <property type="evidence" value="ECO:0007669"/>
    <property type="project" value="TreeGrafter"/>
</dbReference>
<sequence length="477" mass="53656">MWAYTSLSALLCAAFAATSEAAQAPTLLSALIMMCGHWFGQLLVVNLVVGLLISFTRLVQWLVFGRLRMVELTRLWERLINYTMGQLVVLGAVVEPDLAELLVWLAFAALVGFFGLYSGLCRDRLDYLSQVPDVPSRWVYVRVLSFLCAILATCVLIVVGGVMLMWEAGLSTLSLLMFQCCLIIADSTHTLMQFYLQRRERRQGSSDLLYYASLIPEVGMQCCRLCHHLHVWYVHGLAFSVIDILLLANTKAAFETLRQLLVTHLNFLRADANLQHHFRSATRAELDELQDCCAICRDPMESAKVLPCGHFFHYRCLRSWLEQSHSCPICRASLTAQQRGSRAAGGLLADGSDSSAAGRDEGDGRLDTGRGFDADMGEEEGEEEEGDEGDEQSFLLFSSENWRWPSWMPGLHLEVIRRRSLDEPPISTTQESDARQEELSQLREVFPQLPEVSLRRALLRSSSLETAIEQLLQGFEH</sequence>
<dbReference type="SMART" id="SM00546">
    <property type="entry name" value="CUE"/>
    <property type="match status" value="1"/>
</dbReference>
<dbReference type="EMBL" id="JBGBPQ010000021">
    <property type="protein sequence ID" value="KAL1503646.1"/>
    <property type="molecule type" value="Genomic_DNA"/>
</dbReference>